<reference evidence="1" key="2">
    <citation type="submission" date="2021-10" db="EMBL/GenBank/DDBJ databases">
        <title>Phylogenomics reveals ancestral predisposition of the termite-cultivated fungus Termitomyces towards a domesticated lifestyle.</title>
        <authorList>
            <person name="Auxier B."/>
            <person name="Grum-Grzhimaylo A."/>
            <person name="Cardenas M.E."/>
            <person name="Lodge J.D."/>
            <person name="Laessoe T."/>
            <person name="Pedersen O."/>
            <person name="Smith M.E."/>
            <person name="Kuyper T.W."/>
            <person name="Franco-Molano E.A."/>
            <person name="Baroni T.J."/>
            <person name="Aanen D.K."/>
        </authorList>
    </citation>
    <scope>NUCLEOTIDE SEQUENCE</scope>
    <source>
        <strain evidence="1">D49</strain>
    </source>
</reference>
<evidence type="ECO:0000313" key="2">
    <source>
        <dbReference type="Proteomes" id="UP000717328"/>
    </source>
</evidence>
<organism evidence="1 2">
    <name type="scientific">Sphagnurus paluster</name>
    <dbReference type="NCBI Taxonomy" id="117069"/>
    <lineage>
        <taxon>Eukaryota</taxon>
        <taxon>Fungi</taxon>
        <taxon>Dikarya</taxon>
        <taxon>Basidiomycota</taxon>
        <taxon>Agaricomycotina</taxon>
        <taxon>Agaricomycetes</taxon>
        <taxon>Agaricomycetidae</taxon>
        <taxon>Agaricales</taxon>
        <taxon>Tricholomatineae</taxon>
        <taxon>Lyophyllaceae</taxon>
        <taxon>Sphagnurus</taxon>
    </lineage>
</organism>
<comment type="caution">
    <text evidence="1">The sequence shown here is derived from an EMBL/GenBank/DDBJ whole genome shotgun (WGS) entry which is preliminary data.</text>
</comment>
<sequence>MLLSALFALSYLVTLGMYVPLSSLEARLGLFVVALLAPELVALWSLQQWFASRALAHEHRDFGWTQTHGFFAIMGGFVECDNGQVKPIGTDFLGEYLEEKVVSITENDIKGMSKGNFLSKSVVVIQLTWFVIQLIG</sequence>
<dbReference type="AlphaFoldDB" id="A0A9P7GLK0"/>
<accession>A0A9P7GLK0</accession>
<proteinExistence type="predicted"/>
<dbReference type="PANTHER" id="PTHR35043:SF7">
    <property type="entry name" value="TRANSCRIPTION FACTOR DOMAIN-CONTAINING PROTEIN"/>
    <property type="match status" value="1"/>
</dbReference>
<gene>
    <name evidence="1" type="ORF">H0H81_008292</name>
</gene>
<dbReference type="OrthoDB" id="9451547at2759"/>
<dbReference type="Proteomes" id="UP000717328">
    <property type="component" value="Unassembled WGS sequence"/>
</dbReference>
<evidence type="ECO:0000313" key="1">
    <source>
        <dbReference type="EMBL" id="KAG5651530.1"/>
    </source>
</evidence>
<dbReference type="EMBL" id="JABCKI010000229">
    <property type="protein sequence ID" value="KAG5651530.1"/>
    <property type="molecule type" value="Genomic_DNA"/>
</dbReference>
<dbReference type="PANTHER" id="PTHR35043">
    <property type="entry name" value="TRANSCRIPTION FACTOR DOMAIN-CONTAINING PROTEIN"/>
    <property type="match status" value="1"/>
</dbReference>
<name>A0A9P7GLK0_9AGAR</name>
<protein>
    <submittedName>
        <fullName evidence="1">Uncharacterized protein</fullName>
    </submittedName>
</protein>
<keyword evidence="2" id="KW-1185">Reference proteome</keyword>
<reference evidence="1" key="1">
    <citation type="submission" date="2021-02" db="EMBL/GenBank/DDBJ databases">
        <authorList>
            <person name="Nieuwenhuis M."/>
            <person name="Van De Peppel L.J.J."/>
        </authorList>
    </citation>
    <scope>NUCLEOTIDE SEQUENCE</scope>
    <source>
        <strain evidence="1">D49</strain>
    </source>
</reference>